<dbReference type="EMBL" id="CP029463">
    <property type="protein sequence ID" value="AWM13195.1"/>
    <property type="molecule type" value="Genomic_DNA"/>
</dbReference>
<sequence>MKKILLLSLLLTSGLTALNAQTNLISEGFDDITTLSGWTQTNQSSTTGTNPNWFQGNNIGNSGPFDSYSGAADSYVACNYNSVGTGDISNWLITPTLSLQNGDIISFYTRTVSSPAYPDRLQILLSTTGNSTTIPSGGPTDVGSFTTTLIDINPSLTTSGYPSTWTLYTATISGLSSATDCKIAFRYYVTDGGPSGTNSDYIGVDSFSVDRPLSTENFFTQNFKVYPNPATNFIQLESSSSSIEKFELIDINGRIVSSQKTNAMAIHIDITDLQSGMYLLNVYTESEKSQTKILKY</sequence>
<dbReference type="AlphaFoldDB" id="A0A2U8QTP5"/>
<dbReference type="OrthoDB" id="1405746at2"/>
<evidence type="ECO:0000313" key="5">
    <source>
        <dbReference type="Proteomes" id="UP000245429"/>
    </source>
</evidence>
<evidence type="ECO:0000259" key="3">
    <source>
        <dbReference type="Pfam" id="PF18962"/>
    </source>
</evidence>
<organism evidence="4 5">
    <name type="scientific">Flavobacterium sediminis</name>
    <dbReference type="NCBI Taxonomy" id="2201181"/>
    <lineage>
        <taxon>Bacteria</taxon>
        <taxon>Pseudomonadati</taxon>
        <taxon>Bacteroidota</taxon>
        <taxon>Flavobacteriia</taxon>
        <taxon>Flavobacteriales</taxon>
        <taxon>Flavobacteriaceae</taxon>
        <taxon>Flavobacterium</taxon>
    </lineage>
</organism>
<dbReference type="InterPro" id="IPR026444">
    <property type="entry name" value="Secre_tail"/>
</dbReference>
<proteinExistence type="predicted"/>
<accession>A0A2U8QTP5</accession>
<evidence type="ECO:0000256" key="2">
    <source>
        <dbReference type="SAM" id="SignalP"/>
    </source>
</evidence>
<dbReference type="NCBIfam" id="TIGR04183">
    <property type="entry name" value="Por_Secre_tail"/>
    <property type="match status" value="1"/>
</dbReference>
<dbReference type="Proteomes" id="UP000245429">
    <property type="component" value="Chromosome"/>
</dbReference>
<reference evidence="4 5" key="1">
    <citation type="submission" date="2018-05" db="EMBL/GenBank/DDBJ databases">
        <title>Flavobacterium sp. MEBiC07310.</title>
        <authorList>
            <person name="Baek K."/>
        </authorList>
    </citation>
    <scope>NUCLEOTIDE SEQUENCE [LARGE SCALE GENOMIC DNA]</scope>
    <source>
        <strain evidence="4 5">MEBiC07310</strain>
    </source>
</reference>
<dbReference type="Pfam" id="PF18962">
    <property type="entry name" value="Por_Secre_tail"/>
    <property type="match status" value="1"/>
</dbReference>
<feature type="chain" id="PRO_5015836313" description="Secretion system C-terminal sorting domain-containing protein" evidence="2">
    <location>
        <begin position="21"/>
        <end position="296"/>
    </location>
</feature>
<name>A0A2U8QTP5_9FLAO</name>
<dbReference type="KEGG" id="fse:DI487_04490"/>
<evidence type="ECO:0000313" key="4">
    <source>
        <dbReference type="EMBL" id="AWM13195.1"/>
    </source>
</evidence>
<dbReference type="Gene3D" id="2.60.120.200">
    <property type="match status" value="1"/>
</dbReference>
<keyword evidence="5" id="KW-1185">Reference proteome</keyword>
<dbReference type="RefSeq" id="WP_109568598.1">
    <property type="nucleotide sequence ID" value="NZ_CP029463.1"/>
</dbReference>
<feature type="domain" description="Secretion system C-terminal sorting" evidence="3">
    <location>
        <begin position="225"/>
        <end position="293"/>
    </location>
</feature>
<gene>
    <name evidence="4" type="ORF">DI487_04490</name>
</gene>
<feature type="signal peptide" evidence="2">
    <location>
        <begin position="1"/>
        <end position="20"/>
    </location>
</feature>
<evidence type="ECO:0000256" key="1">
    <source>
        <dbReference type="ARBA" id="ARBA00022729"/>
    </source>
</evidence>
<keyword evidence="1 2" id="KW-0732">Signal</keyword>
<protein>
    <recommendedName>
        <fullName evidence="3">Secretion system C-terminal sorting domain-containing protein</fullName>
    </recommendedName>
</protein>
<dbReference type="NCBIfam" id="NF038128">
    <property type="entry name" value="choice_anch_J"/>
    <property type="match status" value="1"/>
</dbReference>